<evidence type="ECO:0000313" key="5">
    <source>
        <dbReference type="Proteomes" id="UP000319353"/>
    </source>
</evidence>
<dbReference type="GO" id="GO:0055052">
    <property type="term" value="C:ATP-binding cassette (ABC) transporter complex, substrate-binding subunit-containing"/>
    <property type="evidence" value="ECO:0007669"/>
    <property type="project" value="TreeGrafter"/>
</dbReference>
<name>A0A537KQT1_9BACT</name>
<proteinExistence type="predicted"/>
<dbReference type="InterPro" id="IPR047641">
    <property type="entry name" value="ABC_transpr_MalK/UgpC-like"/>
</dbReference>
<dbReference type="GO" id="GO:0005524">
    <property type="term" value="F:ATP binding"/>
    <property type="evidence" value="ECO:0007669"/>
    <property type="project" value="UniProtKB-KW"/>
</dbReference>
<dbReference type="InterPro" id="IPR008995">
    <property type="entry name" value="Mo/tungstate-bd_C_term_dom"/>
</dbReference>
<keyword evidence="4" id="KW-0547">Nucleotide-binding</keyword>
<dbReference type="SUPFAM" id="SSF52540">
    <property type="entry name" value="P-loop containing nucleoside triphosphate hydrolases"/>
    <property type="match status" value="1"/>
</dbReference>
<dbReference type="Gene3D" id="2.40.50.100">
    <property type="match status" value="1"/>
</dbReference>
<keyword evidence="3" id="KW-0472">Membrane</keyword>
<dbReference type="EMBL" id="VBAL01000185">
    <property type="protein sequence ID" value="TMI98108.1"/>
    <property type="molecule type" value="Genomic_DNA"/>
</dbReference>
<dbReference type="SUPFAM" id="SSF50331">
    <property type="entry name" value="MOP-like"/>
    <property type="match status" value="1"/>
</dbReference>
<evidence type="ECO:0000256" key="1">
    <source>
        <dbReference type="ARBA" id="ARBA00022475"/>
    </source>
</evidence>
<feature type="non-terminal residue" evidence="4">
    <location>
        <position position="186"/>
    </location>
</feature>
<sequence>MARAVVRSPRVFLFDEPLSNLDAKLRAVARFELKQFQRQLGTTTIYVTHDQVEAMGLGDRIAVMDRGKVRQVGSPQEVYENPADTFVATFLGSPPMNLVEWSGDTILGFRPENFLPKAVFAADDGVVSFRLRVREVEHLGASRLVYGMLEERVRTDQPVIADLPVTIRTPIAEGEVYDFAVARRAL</sequence>
<evidence type="ECO:0000313" key="4">
    <source>
        <dbReference type="EMBL" id="TMI98108.1"/>
    </source>
</evidence>
<keyword evidence="4" id="KW-0067">ATP-binding</keyword>
<accession>A0A537KQT1</accession>
<organism evidence="4 5">
    <name type="scientific">Candidatus Segetimicrobium genomatis</name>
    <dbReference type="NCBI Taxonomy" id="2569760"/>
    <lineage>
        <taxon>Bacteria</taxon>
        <taxon>Bacillati</taxon>
        <taxon>Candidatus Sysuimicrobiota</taxon>
        <taxon>Candidatus Sysuimicrobiia</taxon>
        <taxon>Candidatus Sysuimicrobiales</taxon>
        <taxon>Candidatus Segetimicrobiaceae</taxon>
        <taxon>Candidatus Segetimicrobium</taxon>
    </lineage>
</organism>
<protein>
    <submittedName>
        <fullName evidence="4">ABC transporter ATP-binding protein</fullName>
    </submittedName>
</protein>
<keyword evidence="2" id="KW-1278">Translocase</keyword>
<keyword evidence="1" id="KW-1003">Cell membrane</keyword>
<reference evidence="4 5" key="1">
    <citation type="journal article" date="2019" name="Nat. Microbiol.">
        <title>Mediterranean grassland soil C-N compound turnover is dependent on rainfall and depth, and is mediated by genomically divergent microorganisms.</title>
        <authorList>
            <person name="Diamond S."/>
            <person name="Andeer P.F."/>
            <person name="Li Z."/>
            <person name="Crits-Christoph A."/>
            <person name="Burstein D."/>
            <person name="Anantharaman K."/>
            <person name="Lane K.R."/>
            <person name="Thomas B.C."/>
            <person name="Pan C."/>
            <person name="Northen T.R."/>
            <person name="Banfield J.F."/>
        </authorList>
    </citation>
    <scope>NUCLEOTIDE SEQUENCE [LARGE SCALE GENOMIC DNA]</scope>
    <source>
        <strain evidence="4">NP_4</strain>
    </source>
</reference>
<dbReference type="Gene3D" id="3.40.50.300">
    <property type="entry name" value="P-loop containing nucleotide triphosphate hydrolases"/>
    <property type="match status" value="1"/>
</dbReference>
<comment type="caution">
    <text evidence="4">The sequence shown here is derived from an EMBL/GenBank/DDBJ whole genome shotgun (WGS) entry which is preliminary data.</text>
</comment>
<dbReference type="AlphaFoldDB" id="A0A537KQT1"/>
<evidence type="ECO:0000256" key="2">
    <source>
        <dbReference type="ARBA" id="ARBA00022967"/>
    </source>
</evidence>
<dbReference type="PANTHER" id="PTHR43875:SF15">
    <property type="entry name" value="TREHALOSE IMPORT ATP-BINDING PROTEIN SUGC"/>
    <property type="match status" value="1"/>
</dbReference>
<dbReference type="GO" id="GO:0016887">
    <property type="term" value="F:ATP hydrolysis activity"/>
    <property type="evidence" value="ECO:0007669"/>
    <property type="project" value="InterPro"/>
</dbReference>
<dbReference type="Proteomes" id="UP000319353">
    <property type="component" value="Unassembled WGS sequence"/>
</dbReference>
<dbReference type="InterPro" id="IPR027417">
    <property type="entry name" value="P-loop_NTPase"/>
</dbReference>
<gene>
    <name evidence="4" type="ORF">E6H01_12750</name>
</gene>
<evidence type="ECO:0000256" key="3">
    <source>
        <dbReference type="ARBA" id="ARBA00023136"/>
    </source>
</evidence>
<dbReference type="PANTHER" id="PTHR43875">
    <property type="entry name" value="MALTODEXTRIN IMPORT ATP-BINDING PROTEIN MSMX"/>
    <property type="match status" value="1"/>
</dbReference>